<keyword evidence="1" id="KW-1133">Transmembrane helix</keyword>
<reference evidence="3" key="1">
    <citation type="submission" date="2016-10" db="EMBL/GenBank/DDBJ databases">
        <authorList>
            <person name="Varghese N."/>
            <person name="Submissions S."/>
        </authorList>
    </citation>
    <scope>NUCLEOTIDE SEQUENCE [LARGE SCALE GENOMIC DNA]</scope>
    <source>
        <strain evidence="3">Gh-67</strain>
    </source>
</reference>
<evidence type="ECO:0000313" key="2">
    <source>
        <dbReference type="EMBL" id="SDF73117.1"/>
    </source>
</evidence>
<protein>
    <submittedName>
        <fullName evidence="2">Uncharacterized protein</fullName>
    </submittedName>
</protein>
<gene>
    <name evidence="2" type="ORF">SAMN05192573_101238</name>
</gene>
<dbReference type="AlphaFoldDB" id="A0A1G7NGR5"/>
<accession>A0A1G7NGR5</accession>
<sequence length="184" mass="21409">MENYWQEKKEWLNKLTLEDAKFIFEQAEKSYNYTIETAKGIYERSNGLLTLVSGVLIGLVAYAIGKWKDTPHLDSLLFTAIVGIFYFLIVGLMFVLQGLTPSEYLLPGTNPKVYFDKAFFHKDIADDERILRFYKVEIINYQERIEQNTKKNDYRWNIYVLCLRAIFFSPIVMGIAFAIATIAS</sequence>
<keyword evidence="3" id="KW-1185">Reference proteome</keyword>
<keyword evidence="1" id="KW-0472">Membrane</keyword>
<feature type="transmembrane region" description="Helical" evidence="1">
    <location>
        <begin position="47"/>
        <end position="64"/>
    </location>
</feature>
<proteinExistence type="predicted"/>
<feature type="transmembrane region" description="Helical" evidence="1">
    <location>
        <begin position="158"/>
        <end position="183"/>
    </location>
</feature>
<dbReference type="Proteomes" id="UP000199705">
    <property type="component" value="Unassembled WGS sequence"/>
</dbReference>
<evidence type="ECO:0000313" key="3">
    <source>
        <dbReference type="Proteomes" id="UP000199705"/>
    </source>
</evidence>
<name>A0A1G7NGR5_9SPHI</name>
<organism evidence="2 3">
    <name type="scientific">Mucilaginibacter gossypii</name>
    <dbReference type="NCBI Taxonomy" id="551996"/>
    <lineage>
        <taxon>Bacteria</taxon>
        <taxon>Pseudomonadati</taxon>
        <taxon>Bacteroidota</taxon>
        <taxon>Sphingobacteriia</taxon>
        <taxon>Sphingobacteriales</taxon>
        <taxon>Sphingobacteriaceae</taxon>
        <taxon>Mucilaginibacter</taxon>
    </lineage>
</organism>
<feature type="transmembrane region" description="Helical" evidence="1">
    <location>
        <begin position="76"/>
        <end position="96"/>
    </location>
</feature>
<dbReference type="RefSeq" id="WP_091162454.1">
    <property type="nucleotide sequence ID" value="NZ_FNCG01000001.1"/>
</dbReference>
<evidence type="ECO:0000256" key="1">
    <source>
        <dbReference type="SAM" id="Phobius"/>
    </source>
</evidence>
<dbReference type="EMBL" id="FNCG01000001">
    <property type="protein sequence ID" value="SDF73117.1"/>
    <property type="molecule type" value="Genomic_DNA"/>
</dbReference>
<keyword evidence="1" id="KW-0812">Transmembrane</keyword>